<evidence type="ECO:0000313" key="1">
    <source>
        <dbReference type="EMBL" id="MDQ0154526.1"/>
    </source>
</evidence>
<sequence>MWKKTRDGLIAITDTTRIAFRTNISRACLDQLQLMAQEYNTHVNYLIENGLKNLLSHGSIQYNKDLRPKDRIQYKSTYDKELLNKTRDFAKEQHLFINDVIEYSINYIDVSTLKNQSHRHRIE</sequence>
<name>A0ABT9V0P7_9BACL</name>
<protein>
    <recommendedName>
        <fullName evidence="3">rRNA methyltransferase</fullName>
    </recommendedName>
</protein>
<dbReference type="EMBL" id="JAUSTU010000003">
    <property type="protein sequence ID" value="MDQ0154526.1"/>
    <property type="molecule type" value="Genomic_DNA"/>
</dbReference>
<dbReference type="Proteomes" id="UP001231362">
    <property type="component" value="Unassembled WGS sequence"/>
</dbReference>
<evidence type="ECO:0000313" key="2">
    <source>
        <dbReference type="Proteomes" id="UP001231362"/>
    </source>
</evidence>
<organism evidence="1 2">
    <name type="scientific">Anoxybacillus andreesenii</name>
    <dbReference type="NCBI Taxonomy" id="1325932"/>
    <lineage>
        <taxon>Bacteria</taxon>
        <taxon>Bacillati</taxon>
        <taxon>Bacillota</taxon>
        <taxon>Bacilli</taxon>
        <taxon>Bacillales</taxon>
        <taxon>Anoxybacillaceae</taxon>
        <taxon>Anoxybacillus</taxon>
    </lineage>
</organism>
<evidence type="ECO:0008006" key="3">
    <source>
        <dbReference type="Google" id="ProtNLM"/>
    </source>
</evidence>
<proteinExistence type="predicted"/>
<gene>
    <name evidence="1" type="ORF">J2S07_000830</name>
</gene>
<accession>A0ABT9V0P7</accession>
<keyword evidence="2" id="KW-1185">Reference proteome</keyword>
<comment type="caution">
    <text evidence="1">The sequence shown here is derived from an EMBL/GenBank/DDBJ whole genome shotgun (WGS) entry which is preliminary data.</text>
</comment>
<dbReference type="RefSeq" id="WP_307149134.1">
    <property type="nucleotide sequence ID" value="NZ_JAUSTU010000003.1"/>
</dbReference>
<reference evidence="1 2" key="1">
    <citation type="submission" date="2023-07" db="EMBL/GenBank/DDBJ databases">
        <title>Genomic Encyclopedia of Type Strains, Phase IV (KMG-IV): sequencing the most valuable type-strain genomes for metagenomic binning, comparative biology and taxonomic classification.</title>
        <authorList>
            <person name="Goeker M."/>
        </authorList>
    </citation>
    <scope>NUCLEOTIDE SEQUENCE [LARGE SCALE GENOMIC DNA]</scope>
    <source>
        <strain evidence="1 2">DSM 23948</strain>
    </source>
</reference>